<feature type="transmembrane region" description="Helical" evidence="1">
    <location>
        <begin position="67"/>
        <end position="91"/>
    </location>
</feature>
<dbReference type="RefSeq" id="WP_052682531.1">
    <property type="nucleotide sequence ID" value="NZ_BAAAUP010000009.1"/>
</dbReference>
<keyword evidence="1" id="KW-0472">Membrane</keyword>
<keyword evidence="1" id="KW-1133">Transmembrane helix</keyword>
<feature type="transmembrane region" description="Helical" evidence="1">
    <location>
        <begin position="33"/>
        <end position="55"/>
    </location>
</feature>
<feature type="transmembrane region" description="Helical" evidence="1">
    <location>
        <begin position="185"/>
        <end position="205"/>
    </location>
</feature>
<accession>A0A0M2H5E8</accession>
<dbReference type="AlphaFoldDB" id="A0A0M2H5E8"/>
<keyword evidence="3" id="KW-1185">Reference proteome</keyword>
<dbReference type="STRING" id="92835.RS81_02248"/>
<dbReference type="EMBL" id="JYIZ01000052">
    <property type="protein sequence ID" value="KJL39154.1"/>
    <property type="molecule type" value="Genomic_DNA"/>
</dbReference>
<dbReference type="Proteomes" id="UP000033956">
    <property type="component" value="Unassembled WGS sequence"/>
</dbReference>
<evidence type="ECO:0000256" key="1">
    <source>
        <dbReference type="SAM" id="Phobius"/>
    </source>
</evidence>
<gene>
    <name evidence="2" type="ORF">RS81_02248</name>
</gene>
<feature type="transmembrane region" description="Helical" evidence="1">
    <location>
        <begin position="136"/>
        <end position="153"/>
    </location>
</feature>
<dbReference type="PATRIC" id="fig|92835.4.peg.2284"/>
<comment type="caution">
    <text evidence="2">The sequence shown here is derived from an EMBL/GenBank/DDBJ whole genome shotgun (WGS) entry which is preliminary data.</text>
</comment>
<feature type="transmembrane region" description="Helical" evidence="1">
    <location>
        <begin position="103"/>
        <end position="124"/>
    </location>
</feature>
<keyword evidence="1" id="KW-0812">Transmembrane</keyword>
<evidence type="ECO:0000313" key="2">
    <source>
        <dbReference type="EMBL" id="KJL39154.1"/>
    </source>
</evidence>
<proteinExistence type="predicted"/>
<feature type="transmembrane region" description="Helical" evidence="1">
    <location>
        <begin position="160"/>
        <end position="179"/>
    </location>
</feature>
<name>A0A0M2H5E8_9MICO</name>
<organism evidence="2 3">
    <name type="scientific">Microbacterium terrae</name>
    <dbReference type="NCBI Taxonomy" id="69369"/>
    <lineage>
        <taxon>Bacteria</taxon>
        <taxon>Bacillati</taxon>
        <taxon>Actinomycetota</taxon>
        <taxon>Actinomycetes</taxon>
        <taxon>Micrococcales</taxon>
        <taxon>Microbacteriaceae</taxon>
        <taxon>Microbacterium</taxon>
    </lineage>
</organism>
<reference evidence="2 3" key="1">
    <citation type="submission" date="2015-02" db="EMBL/GenBank/DDBJ databases">
        <title>Draft genome sequences of ten Microbacterium spp. with emphasis on heavy metal contaminated environments.</title>
        <authorList>
            <person name="Corretto E."/>
        </authorList>
    </citation>
    <scope>NUCLEOTIDE SEQUENCE [LARGE SCALE GENOMIC DNA]</scope>
    <source>
        <strain evidence="2 3">DSM 12510</strain>
    </source>
</reference>
<protein>
    <submittedName>
        <fullName evidence="2">Uncharacterized protein</fullName>
    </submittedName>
</protein>
<sequence length="220" mass="23802">MDEELDAATDPRQMLDLLEKTRRETIRRMTGRYAGLVVLWAVAWGIGFSALWLTTGVGGVDLLPTATGWWIFGGSLAVAIVWSAFVGIRAAGDGIRGRSQLQGALYGCSWTIVMIAAALFIWALQRNGLPHDMEQLIWPGLYIFLVGVLYLAGGALWRAVPMYILGGVLIVIVIVATFFGAPTHFLVYAIAGPVAMLAVAALMYWGPIEAYSPETPSVQS</sequence>
<evidence type="ECO:0000313" key="3">
    <source>
        <dbReference type="Proteomes" id="UP000033956"/>
    </source>
</evidence>